<accession>A0A0D8XUD8</accession>
<dbReference type="EMBL" id="KN716375">
    <property type="protein sequence ID" value="KJH45996.1"/>
    <property type="molecule type" value="Genomic_DNA"/>
</dbReference>
<dbReference type="OrthoDB" id="10641504at2759"/>
<proteinExistence type="predicted"/>
<name>A0A0D8XUD8_DICVI</name>
<reference evidence="3 4" key="1">
    <citation type="submission" date="2013-11" db="EMBL/GenBank/DDBJ databases">
        <title>Draft genome of the bovine lungworm Dictyocaulus viviparus.</title>
        <authorList>
            <person name="Mitreva M."/>
        </authorList>
    </citation>
    <scope>NUCLEOTIDE SEQUENCE [LARGE SCALE GENOMIC DNA]</scope>
    <source>
        <strain evidence="3 4">HannoverDv2000</strain>
    </source>
</reference>
<evidence type="ECO:0000313" key="3">
    <source>
        <dbReference type="EMBL" id="KJH45996.1"/>
    </source>
</evidence>
<keyword evidence="2" id="KW-0472">Membrane</keyword>
<feature type="transmembrane region" description="Helical" evidence="2">
    <location>
        <begin position="18"/>
        <end position="45"/>
    </location>
</feature>
<dbReference type="Proteomes" id="UP000053766">
    <property type="component" value="Unassembled WGS sequence"/>
</dbReference>
<keyword evidence="4" id="KW-1185">Reference proteome</keyword>
<keyword evidence="2" id="KW-1133">Transmembrane helix</keyword>
<reference evidence="4" key="2">
    <citation type="journal article" date="2016" name="Sci. Rep.">
        <title>Dictyocaulus viviparus genome, variome and transcriptome elucidate lungworm biology and support future intervention.</title>
        <authorList>
            <person name="McNulty S.N."/>
            <person name="Strube C."/>
            <person name="Rosa B.A."/>
            <person name="Martin J.C."/>
            <person name="Tyagi R."/>
            <person name="Choi Y.J."/>
            <person name="Wang Q."/>
            <person name="Hallsworth Pepin K."/>
            <person name="Zhang X."/>
            <person name="Ozersky P."/>
            <person name="Wilson R.K."/>
            <person name="Sternberg P.W."/>
            <person name="Gasser R.B."/>
            <person name="Mitreva M."/>
        </authorList>
    </citation>
    <scope>NUCLEOTIDE SEQUENCE [LARGE SCALE GENOMIC DNA]</scope>
    <source>
        <strain evidence="4">HannoverDv2000</strain>
    </source>
</reference>
<evidence type="ECO:0000256" key="2">
    <source>
        <dbReference type="SAM" id="Phobius"/>
    </source>
</evidence>
<keyword evidence="2" id="KW-0812">Transmembrane</keyword>
<organism evidence="3 4">
    <name type="scientific">Dictyocaulus viviparus</name>
    <name type="common">Bovine lungworm</name>
    <dbReference type="NCBI Taxonomy" id="29172"/>
    <lineage>
        <taxon>Eukaryota</taxon>
        <taxon>Metazoa</taxon>
        <taxon>Ecdysozoa</taxon>
        <taxon>Nematoda</taxon>
        <taxon>Chromadorea</taxon>
        <taxon>Rhabditida</taxon>
        <taxon>Rhabditina</taxon>
        <taxon>Rhabditomorpha</taxon>
        <taxon>Strongyloidea</taxon>
        <taxon>Metastrongylidae</taxon>
        <taxon>Dictyocaulus</taxon>
    </lineage>
</organism>
<sequence>MPNVIGCTRSTLRCIGRWCYFVTVMPVVLIEWLALALQLLSLTLFTCNRAVNRFLLEKQRNSVHAGVLEKPLNNDSKDSKSEEYENEYVTKLKQQINPKDSIRIARFGSHSRSRKRLDSESSYTEIIVVPLGKAQHAVVNHTNLTTPKDRKRDPSSKSSKASHKMVKFIDTKKKNVSRKQKSIRIQEEFSENQDIYS</sequence>
<feature type="region of interest" description="Disordered" evidence="1">
    <location>
        <begin position="141"/>
        <end position="197"/>
    </location>
</feature>
<dbReference type="AlphaFoldDB" id="A0A0D8XUD8"/>
<evidence type="ECO:0000256" key="1">
    <source>
        <dbReference type="SAM" id="MobiDB-lite"/>
    </source>
</evidence>
<evidence type="ECO:0000313" key="4">
    <source>
        <dbReference type="Proteomes" id="UP000053766"/>
    </source>
</evidence>
<protein>
    <submittedName>
        <fullName evidence="3">Uncharacterized protein</fullName>
    </submittedName>
</protein>
<gene>
    <name evidence="3" type="ORF">DICVIV_07954</name>
</gene>